<feature type="compositionally biased region" description="Acidic residues" evidence="9">
    <location>
        <begin position="228"/>
        <end position="263"/>
    </location>
</feature>
<dbReference type="OrthoDB" id="77911at2759"/>
<dbReference type="PROSITE" id="PS50059">
    <property type="entry name" value="FKBP_PPIASE"/>
    <property type="match status" value="1"/>
</dbReference>
<accession>A0A084FY09</accession>
<feature type="compositionally biased region" description="Acidic residues" evidence="9">
    <location>
        <begin position="131"/>
        <end position="143"/>
    </location>
</feature>
<feature type="compositionally biased region" description="Acidic residues" evidence="9">
    <location>
        <begin position="92"/>
        <end position="103"/>
    </location>
</feature>
<dbReference type="PIRSF" id="PIRSF001473">
    <property type="entry name" value="FK506-bp_FPR3"/>
    <property type="match status" value="1"/>
</dbReference>
<proteinExistence type="inferred from homology"/>
<dbReference type="GO" id="GO:0005730">
    <property type="term" value="C:nucleolus"/>
    <property type="evidence" value="ECO:0007669"/>
    <property type="project" value="TreeGrafter"/>
</dbReference>
<dbReference type="GeneID" id="27728018"/>
<dbReference type="InterPro" id="IPR001179">
    <property type="entry name" value="PPIase_FKBP_dom"/>
</dbReference>
<dbReference type="EMBL" id="JOWA01000132">
    <property type="protein sequence ID" value="KEZ39971.1"/>
    <property type="molecule type" value="Genomic_DNA"/>
</dbReference>
<dbReference type="PANTHER" id="PTHR43811:SF19">
    <property type="entry name" value="39 KDA FK506-BINDING NUCLEAR PROTEIN"/>
    <property type="match status" value="1"/>
</dbReference>
<keyword evidence="6 7" id="KW-0413">Isomerase</keyword>
<keyword evidence="12" id="KW-1185">Reference proteome</keyword>
<comment type="subunit">
    <text evidence="4">Binds to histones H3 and H4.</text>
</comment>
<sequence length="469" mass="50912">MPSEALAIYGLTVPPNEGPIPASTVNFPARFRITMAAIDPTAQPQADAEGNLPSVPRSTVKLIRVPSSDSDDEDSDDDEEDEYLKALINASSDDEDEDDDDEPNGGPSDQSKSKKQKRAEALASLIKAVQEEEGDEEDSDDEMTDAKPNGVKSKKGKEKATEEDEDEEEDSDDEDDILAAEELVICTLDTERTYQQPLDITVREDEEVYVLVTGTHAVTLTGNYIESLNEDSDEYDSDEDDEDDDDLLIAGASDEESDELDDVDGPRVTELESDDEEAPALVPTKKGKNKRQAEEAEDLDAMIASSKDKKAKKLKNNKGEAVAAEEKKKEAKGDKKVQFAKELEQGPTGSATKEKAAAKSVRTVQGVTIDDRKVGTGRGAKNGDTVGMRYIGKLQNGKQFDANKKGKPFTFKIGKGEVIKGWDVGILGMAIGGERRLTIPANMAYGNKSLDGIPANSTLIFDVKLLEIK</sequence>
<dbReference type="FunFam" id="3.10.50.40:FF:000006">
    <property type="entry name" value="Peptidyl-prolyl cis-trans isomerase"/>
    <property type="match status" value="1"/>
</dbReference>
<evidence type="ECO:0000313" key="12">
    <source>
        <dbReference type="Proteomes" id="UP000028545"/>
    </source>
</evidence>
<feature type="compositionally biased region" description="Acidic residues" evidence="9">
    <location>
        <begin position="69"/>
        <end position="82"/>
    </location>
</feature>
<dbReference type="HOGENOM" id="CLU_022297_3_1_1"/>
<dbReference type="PANTHER" id="PTHR43811">
    <property type="entry name" value="FKBP-TYPE PEPTIDYL-PROLYL CIS-TRANS ISOMERASE FKPA"/>
    <property type="match status" value="1"/>
</dbReference>
<feature type="region of interest" description="Disordered" evidence="9">
    <location>
        <begin position="221"/>
        <end position="329"/>
    </location>
</feature>
<evidence type="ECO:0000259" key="10">
    <source>
        <dbReference type="PROSITE" id="PS50059"/>
    </source>
</evidence>
<reference evidence="11 12" key="1">
    <citation type="journal article" date="2014" name="Genome Announc.">
        <title>Draft genome sequence of the pathogenic fungus Scedosporium apiospermum.</title>
        <authorList>
            <person name="Vandeputte P."/>
            <person name="Ghamrawi S."/>
            <person name="Rechenmann M."/>
            <person name="Iltis A."/>
            <person name="Giraud S."/>
            <person name="Fleury M."/>
            <person name="Thornton C."/>
            <person name="Delhaes L."/>
            <person name="Meyer W."/>
            <person name="Papon N."/>
            <person name="Bouchara J.P."/>
        </authorList>
    </citation>
    <scope>NUCLEOTIDE SEQUENCE [LARGE SCALE GENOMIC DNA]</scope>
    <source>
        <strain evidence="11 12">IHEM 14462</strain>
    </source>
</reference>
<dbReference type="InterPro" id="IPR046357">
    <property type="entry name" value="PPIase_dom_sf"/>
</dbReference>
<evidence type="ECO:0000256" key="3">
    <source>
        <dbReference type="ARBA" id="ARBA00007838"/>
    </source>
</evidence>
<dbReference type="Pfam" id="PF00254">
    <property type="entry name" value="FKBP_C"/>
    <property type="match status" value="1"/>
</dbReference>
<comment type="function">
    <text evidence="2">PPIase that acts as a histone chaperone. Histone proline isomerase that increases the rate of cis-trans isomerization at prolines on the histone H3 N-terminal tail. Proline isomerization influences H3 methylation thereby regulating gene expression.</text>
</comment>
<comment type="catalytic activity">
    <reaction evidence="1 7 8">
        <text>[protein]-peptidylproline (omega=180) = [protein]-peptidylproline (omega=0)</text>
        <dbReference type="Rhea" id="RHEA:16237"/>
        <dbReference type="Rhea" id="RHEA-COMP:10747"/>
        <dbReference type="Rhea" id="RHEA-COMP:10748"/>
        <dbReference type="ChEBI" id="CHEBI:83833"/>
        <dbReference type="ChEBI" id="CHEBI:83834"/>
        <dbReference type="EC" id="5.2.1.8"/>
    </reaction>
</comment>
<name>A0A084FY09_PSEDA</name>
<dbReference type="VEuPathDB" id="FungiDB:SAPIO_CDS8946"/>
<dbReference type="AlphaFoldDB" id="A0A084FY09"/>
<evidence type="ECO:0000256" key="6">
    <source>
        <dbReference type="ARBA" id="ARBA00023235"/>
    </source>
</evidence>
<evidence type="ECO:0000256" key="7">
    <source>
        <dbReference type="PIRNR" id="PIRNR001473"/>
    </source>
</evidence>
<protein>
    <recommendedName>
        <fullName evidence="7">FK506-binding protein</fullName>
        <ecNumber evidence="7">5.2.1.8</ecNumber>
    </recommendedName>
</protein>
<dbReference type="GO" id="GO:0000785">
    <property type="term" value="C:chromatin"/>
    <property type="evidence" value="ECO:0007669"/>
    <property type="project" value="TreeGrafter"/>
</dbReference>
<evidence type="ECO:0000256" key="1">
    <source>
        <dbReference type="ARBA" id="ARBA00000971"/>
    </source>
</evidence>
<keyword evidence="5 7" id="KW-0697">Rotamase</keyword>
<dbReference type="SUPFAM" id="SSF54534">
    <property type="entry name" value="FKBP-like"/>
    <property type="match status" value="1"/>
</dbReference>
<comment type="similarity">
    <text evidence="3">Belongs to the FKBP-type PPIase family. FKBP3/4 subfamily.</text>
</comment>
<feature type="domain" description="PPIase FKBP-type" evidence="10">
    <location>
        <begin position="383"/>
        <end position="469"/>
    </location>
</feature>
<dbReference type="OMA" id="CPPHMAY"/>
<feature type="region of interest" description="Disordered" evidence="9">
    <location>
        <begin position="38"/>
        <end position="180"/>
    </location>
</feature>
<dbReference type="Proteomes" id="UP000028545">
    <property type="component" value="Unassembled WGS sequence"/>
</dbReference>
<dbReference type="Pfam" id="PF17800">
    <property type="entry name" value="NPL"/>
    <property type="match status" value="1"/>
</dbReference>
<dbReference type="InterPro" id="IPR023566">
    <property type="entry name" value="PPIase_Fpr3/Fpr4-like"/>
</dbReference>
<dbReference type="KEGG" id="sapo:SAPIO_CDS8946"/>
<dbReference type="EC" id="5.2.1.8" evidence="7"/>
<dbReference type="Gene3D" id="3.10.50.40">
    <property type="match status" value="1"/>
</dbReference>
<dbReference type="Gene3D" id="2.60.120.340">
    <property type="entry name" value="Nucleoplasmin core domain"/>
    <property type="match status" value="1"/>
</dbReference>
<dbReference type="RefSeq" id="XP_016639770.1">
    <property type="nucleotide sequence ID" value="XM_016790467.1"/>
</dbReference>
<evidence type="ECO:0000256" key="9">
    <source>
        <dbReference type="SAM" id="MobiDB-lite"/>
    </source>
</evidence>
<evidence type="ECO:0000313" key="11">
    <source>
        <dbReference type="EMBL" id="KEZ39971.1"/>
    </source>
</evidence>
<feature type="compositionally biased region" description="Acidic residues" evidence="9">
    <location>
        <begin position="161"/>
        <end position="179"/>
    </location>
</feature>
<evidence type="ECO:0000256" key="5">
    <source>
        <dbReference type="ARBA" id="ARBA00023110"/>
    </source>
</evidence>
<gene>
    <name evidence="11" type="ORF">SAPIO_CDS8946</name>
</gene>
<comment type="caution">
    <text evidence="11">The sequence shown here is derived from an EMBL/GenBank/DDBJ whole genome shotgun (WGS) entry which is preliminary data.</text>
</comment>
<evidence type="ECO:0000256" key="2">
    <source>
        <dbReference type="ARBA" id="ARBA00002221"/>
    </source>
</evidence>
<evidence type="ECO:0000256" key="8">
    <source>
        <dbReference type="PROSITE-ProRule" id="PRU00277"/>
    </source>
</evidence>
<dbReference type="InterPro" id="IPR041232">
    <property type="entry name" value="NPL"/>
</dbReference>
<evidence type="ECO:0000256" key="4">
    <source>
        <dbReference type="ARBA" id="ARBA00011865"/>
    </source>
</evidence>
<dbReference type="GO" id="GO:0003755">
    <property type="term" value="F:peptidyl-prolyl cis-trans isomerase activity"/>
    <property type="evidence" value="ECO:0007669"/>
    <property type="project" value="UniProtKB-KW"/>
</dbReference>
<organism evidence="11 12">
    <name type="scientific">Pseudallescheria apiosperma</name>
    <name type="common">Scedosporium apiospermum</name>
    <dbReference type="NCBI Taxonomy" id="563466"/>
    <lineage>
        <taxon>Eukaryota</taxon>
        <taxon>Fungi</taxon>
        <taxon>Dikarya</taxon>
        <taxon>Ascomycota</taxon>
        <taxon>Pezizomycotina</taxon>
        <taxon>Sordariomycetes</taxon>
        <taxon>Hypocreomycetidae</taxon>
        <taxon>Microascales</taxon>
        <taxon>Microascaceae</taxon>
        <taxon>Scedosporium</taxon>
    </lineage>
</organism>